<comment type="caution">
    <text evidence="1">The sequence shown here is derived from an EMBL/GenBank/DDBJ whole genome shotgun (WGS) entry which is preliminary data.</text>
</comment>
<accession>T1CF61</accession>
<name>T1CF61_9ZZZZ</name>
<feature type="non-terminal residue" evidence="1">
    <location>
        <position position="63"/>
    </location>
</feature>
<sequence length="63" mass="7298">MRALRRYLPEIDFDQPIPLALLERMKVTDRDFKEALKQIEPSSLRDVTVEVPSTRWEEVGGVG</sequence>
<reference evidence="1" key="2">
    <citation type="journal article" date="2014" name="ISME J.">
        <title>Microbial stratification in low pH oxic and suboxic macroscopic growths along an acid mine drainage.</title>
        <authorList>
            <person name="Mendez-Garcia C."/>
            <person name="Mesa V."/>
            <person name="Sprenger R.R."/>
            <person name="Richter M."/>
            <person name="Diez M.S."/>
            <person name="Solano J."/>
            <person name="Bargiela R."/>
            <person name="Golyshina O.V."/>
            <person name="Manteca A."/>
            <person name="Ramos J.L."/>
            <person name="Gallego J.R."/>
            <person name="Llorente I."/>
            <person name="Martins Dos Santos V.A."/>
            <person name="Jensen O.N."/>
            <person name="Pelaez A.I."/>
            <person name="Sanchez J."/>
            <person name="Ferrer M."/>
        </authorList>
    </citation>
    <scope>NUCLEOTIDE SEQUENCE</scope>
</reference>
<keyword evidence="1" id="KW-0131">Cell cycle</keyword>
<gene>
    <name evidence="1" type="ORF">B1B_06322</name>
</gene>
<keyword evidence="1" id="KW-0132">Cell division</keyword>
<dbReference type="AlphaFoldDB" id="T1CF61"/>
<dbReference type="GO" id="GO:0051301">
    <property type="term" value="P:cell division"/>
    <property type="evidence" value="ECO:0007669"/>
    <property type="project" value="UniProtKB-KW"/>
</dbReference>
<reference evidence="1" key="1">
    <citation type="submission" date="2013-08" db="EMBL/GenBank/DDBJ databases">
        <authorList>
            <person name="Mendez C."/>
            <person name="Richter M."/>
            <person name="Ferrer M."/>
            <person name="Sanchez J."/>
        </authorList>
    </citation>
    <scope>NUCLEOTIDE SEQUENCE</scope>
</reference>
<dbReference type="EMBL" id="AUZY01004017">
    <property type="protein sequence ID" value="EQD65500.1"/>
    <property type="molecule type" value="Genomic_DNA"/>
</dbReference>
<protein>
    <submittedName>
        <fullName evidence="1">Cell division cycle protein 48</fullName>
    </submittedName>
</protein>
<proteinExistence type="predicted"/>
<evidence type="ECO:0000313" key="1">
    <source>
        <dbReference type="EMBL" id="EQD65500.1"/>
    </source>
</evidence>
<organism evidence="1">
    <name type="scientific">mine drainage metagenome</name>
    <dbReference type="NCBI Taxonomy" id="410659"/>
    <lineage>
        <taxon>unclassified sequences</taxon>
        <taxon>metagenomes</taxon>
        <taxon>ecological metagenomes</taxon>
    </lineage>
</organism>